<dbReference type="Pfam" id="PF07332">
    <property type="entry name" value="Phage_holin_3_6"/>
    <property type="match status" value="1"/>
</dbReference>
<keyword evidence="1" id="KW-1133">Transmembrane helix</keyword>
<dbReference type="InterPro" id="IPR009937">
    <property type="entry name" value="Phage_holin_3_6"/>
</dbReference>
<dbReference type="EMBL" id="JAFNME010000029">
    <property type="protein sequence ID" value="MBO1250497.1"/>
    <property type="molecule type" value="Genomic_DNA"/>
</dbReference>
<keyword evidence="3" id="KW-1185">Reference proteome</keyword>
<evidence type="ECO:0000313" key="3">
    <source>
        <dbReference type="Proteomes" id="UP000664731"/>
    </source>
</evidence>
<keyword evidence="1" id="KW-0812">Transmembrane</keyword>
<organism evidence="2 3">
    <name type="scientific">Comamonas denitrificans</name>
    <dbReference type="NCBI Taxonomy" id="117506"/>
    <lineage>
        <taxon>Bacteria</taxon>
        <taxon>Pseudomonadati</taxon>
        <taxon>Pseudomonadota</taxon>
        <taxon>Betaproteobacteria</taxon>
        <taxon>Burkholderiales</taxon>
        <taxon>Comamonadaceae</taxon>
        <taxon>Comamonas</taxon>
    </lineage>
</organism>
<sequence>MSWLGLQAWKERLGACAQEAKQAAQDRFALAALEWAQERKHWQTVLVLVIAVVAFGLVAALLISLAVLVYFWDTPHRIGVAWTIAGVWTFAWCLVVYALRSALLQKRPAFALTKAELARDCQEWQEWCDRQAGPSPQQEKDGA</sequence>
<feature type="transmembrane region" description="Helical" evidence="1">
    <location>
        <begin position="78"/>
        <end position="99"/>
    </location>
</feature>
<reference evidence="2" key="1">
    <citation type="submission" date="2021-03" db="EMBL/GenBank/DDBJ databases">
        <title>Comamonas denitrificans.</title>
        <authorList>
            <person name="Finster K."/>
        </authorList>
    </citation>
    <scope>NUCLEOTIDE SEQUENCE</scope>
    <source>
        <strain evidence="2">MM2021_4</strain>
    </source>
</reference>
<dbReference type="AlphaFoldDB" id="A0A939GWT8"/>
<evidence type="ECO:0000256" key="1">
    <source>
        <dbReference type="SAM" id="Phobius"/>
    </source>
</evidence>
<dbReference type="RefSeq" id="WP_207575891.1">
    <property type="nucleotide sequence ID" value="NZ_JAFNME010000029.1"/>
</dbReference>
<keyword evidence="1" id="KW-0472">Membrane</keyword>
<feature type="transmembrane region" description="Helical" evidence="1">
    <location>
        <begin position="45"/>
        <end position="72"/>
    </location>
</feature>
<name>A0A939GWT8_9BURK</name>
<gene>
    <name evidence="2" type="ORF">J1777_11780</name>
</gene>
<evidence type="ECO:0000313" key="2">
    <source>
        <dbReference type="EMBL" id="MBO1250497.1"/>
    </source>
</evidence>
<comment type="caution">
    <text evidence="2">The sequence shown here is derived from an EMBL/GenBank/DDBJ whole genome shotgun (WGS) entry which is preliminary data.</text>
</comment>
<accession>A0A939GWT8</accession>
<protein>
    <submittedName>
        <fullName evidence="2">Phage holin family protein</fullName>
    </submittedName>
</protein>
<proteinExistence type="predicted"/>
<dbReference type="Proteomes" id="UP000664731">
    <property type="component" value="Unassembled WGS sequence"/>
</dbReference>